<dbReference type="Proteomes" id="UP001174208">
    <property type="component" value="Unassembled WGS sequence"/>
</dbReference>
<keyword evidence="2" id="KW-0378">Hydrolase</keyword>
<keyword evidence="3" id="KW-1185">Reference proteome</keyword>
<dbReference type="GO" id="GO:0004519">
    <property type="term" value="F:endonuclease activity"/>
    <property type="evidence" value="ECO:0007669"/>
    <property type="project" value="UniProtKB-KW"/>
</dbReference>
<gene>
    <name evidence="2" type="ORF">P5G50_09355</name>
</gene>
<sequence>MGHNDDASASRSSEEKKGCVHLRIVSYNLRKHAAGHELADIASTYDVDALCLQECDYEALPERLHHMVLADATRGNRLGLAVYIREDRYEILHTQVFAVHKSLHDRVLAPAHERLLAVHVRDRDTGENVLIGSFHAAPLTASNSLRRKQIAAAHEGMRSLAPDTPAIMVGDFNYPWFIHGLERRLTTSGYTLKRSTEPTYLRYRFFSGYFDFVTSTGFDIERVDVLPAGASDHRAISLDARLAA</sequence>
<name>A0ABT8KB56_9MICO</name>
<organism evidence="2 3">
    <name type="scientific">Leifsonia williamsii</name>
    <dbReference type="NCBI Taxonomy" id="3035919"/>
    <lineage>
        <taxon>Bacteria</taxon>
        <taxon>Bacillati</taxon>
        <taxon>Actinomycetota</taxon>
        <taxon>Actinomycetes</taxon>
        <taxon>Micrococcales</taxon>
        <taxon>Microbacteriaceae</taxon>
        <taxon>Leifsonia</taxon>
    </lineage>
</organism>
<evidence type="ECO:0000259" key="1">
    <source>
        <dbReference type="Pfam" id="PF03372"/>
    </source>
</evidence>
<proteinExistence type="predicted"/>
<dbReference type="Pfam" id="PF03372">
    <property type="entry name" value="Exo_endo_phos"/>
    <property type="match status" value="1"/>
</dbReference>
<dbReference type="InterPro" id="IPR036691">
    <property type="entry name" value="Endo/exonu/phosph_ase_sf"/>
</dbReference>
<keyword evidence="2" id="KW-0255">Endonuclease</keyword>
<keyword evidence="2" id="KW-0540">Nuclease</keyword>
<reference evidence="2" key="1">
    <citation type="submission" date="2023-06" db="EMBL/GenBank/DDBJ databases">
        <title>MT1 and MT2 Draft Genomes of Novel Species.</title>
        <authorList>
            <person name="Venkateswaran K."/>
        </authorList>
    </citation>
    <scope>NUCLEOTIDE SEQUENCE</scope>
    <source>
        <strain evidence="2">F6_8S_P_1B</strain>
    </source>
</reference>
<evidence type="ECO:0000313" key="3">
    <source>
        <dbReference type="Proteomes" id="UP001174208"/>
    </source>
</evidence>
<comment type="caution">
    <text evidence="2">The sequence shown here is derived from an EMBL/GenBank/DDBJ whole genome shotgun (WGS) entry which is preliminary data.</text>
</comment>
<dbReference type="InterPro" id="IPR005135">
    <property type="entry name" value="Endo/exonuclease/phosphatase"/>
</dbReference>
<dbReference type="Gene3D" id="3.60.10.10">
    <property type="entry name" value="Endonuclease/exonuclease/phosphatase"/>
    <property type="match status" value="1"/>
</dbReference>
<dbReference type="SUPFAM" id="SSF56219">
    <property type="entry name" value="DNase I-like"/>
    <property type="match status" value="1"/>
</dbReference>
<dbReference type="EMBL" id="JAROCF010000001">
    <property type="protein sequence ID" value="MDN4614659.1"/>
    <property type="molecule type" value="Genomic_DNA"/>
</dbReference>
<accession>A0ABT8KB56</accession>
<feature type="domain" description="Endonuclease/exonuclease/phosphatase" evidence="1">
    <location>
        <begin position="26"/>
        <end position="233"/>
    </location>
</feature>
<protein>
    <submittedName>
        <fullName evidence="2">Endonuclease/exonuclease/phosphatase family protein</fullName>
    </submittedName>
</protein>
<evidence type="ECO:0000313" key="2">
    <source>
        <dbReference type="EMBL" id="MDN4614659.1"/>
    </source>
</evidence>